<feature type="compositionally biased region" description="Acidic residues" evidence="3">
    <location>
        <begin position="744"/>
        <end position="754"/>
    </location>
</feature>
<dbReference type="Pfam" id="PF26082">
    <property type="entry name" value="zf-C2H2_AcuF"/>
    <property type="match status" value="1"/>
</dbReference>
<feature type="compositionally biased region" description="Polar residues" evidence="3">
    <location>
        <begin position="508"/>
        <end position="519"/>
    </location>
</feature>
<dbReference type="Gene3D" id="4.10.240.10">
    <property type="entry name" value="Zn(2)-C6 fungal-type DNA-binding domain"/>
    <property type="match status" value="1"/>
</dbReference>
<dbReference type="SMART" id="SM00066">
    <property type="entry name" value="GAL4"/>
    <property type="match status" value="2"/>
</dbReference>
<dbReference type="PROSITE" id="PS50048">
    <property type="entry name" value="ZN2_CY6_FUNGAL_2"/>
    <property type="match status" value="2"/>
</dbReference>
<sequence>MSTLGQQRNTGGQPGGPPRQPPSGLLAIHPPDDSSLAMIKTWQASTASETEITEVGIFGQLLRACLDLFGSILRTPNSALLPEKTEKRLHRHYDTLRLWGDGHNVFQGKLDALLDTSKHLRQITLITINSLCEVILKRLASVVLPESEEVRCAIINETNVAVLYERTKWLLSNSEDPVEESDSENDSDNSSDAEDRNNLESITIEIGNYIQCLVDLNIALECPAPDADEPEETTFIDNPSQRNAYDYYADLIVVKYPKADIELAKRLGKANWERYQRMQLERSRNIKTSATMGLPEIPETSASKSRIADSDFRDSGLGTSLPAPSTSYAATIISFVSSISGRRDKIPIPPLPLEAKNGEPFECLACGKMIAARTNREWRKHLFSENDLRPYTCFHPGCNFNFIPFRDRRTWSDHLDLDHSFGPLWESQQCVLCLESTGGGRNDILLHYSHHMEEIACAALPRGVDSDEESSDSEKDPPDSEKNPTDSDRTAQNGVVEGNEEHGELVLSKTQQSAISSRNGLDDPNILKAYTQMNDTIEGIDNVNQQLLCCLECRNKQEKCNQRRPRCGRCKNRDSSCAYLNSEGVYESTTVAFPQSRNFASGAGTCVPCRKEKIWCGRELPECETCIDKAVKCAYDEFQMPVLGGSRVRFHCAEYKHCNDVFEKMDQLENHIREHKDVAGLEPLAYGDLWATFGKHELHMQTHNNDLTDASDQANTVTHLPPEQHNTQTLGPGRYTPKKYEPTFLEDDLDDPDDQLFSPIPVQQRRMTSADFSKPNHSKSSDGLHDPQSLGLQQFENPQGLTEANDFMKQHPPDQTIIETPLTTHEPVTDMDKRCMSTADIPKPVPTISYENQSSREELATAAVEGSASGSTAPSLSELPDQLLCDVDGCSKTFTGAYRKRNLARHREIHHRRGDGWAVTFQCEKCHKEFRRKDARMIHYQRHHPELVNTYLCRVPGCYRGNRGFVTEFALRSHQRGAHGEKVSWKCSEPNCDPGAQGFSSALQLSKHYKDVHGIDRVVVDGS</sequence>
<evidence type="ECO:0000256" key="1">
    <source>
        <dbReference type="ARBA" id="ARBA00023242"/>
    </source>
</evidence>
<dbReference type="PANTHER" id="PTHR35391">
    <property type="entry name" value="C2H2-TYPE DOMAIN-CONTAINING PROTEIN-RELATED"/>
    <property type="match status" value="1"/>
</dbReference>
<dbReference type="OrthoDB" id="20872at2759"/>
<organism evidence="6 7">
    <name type="scientific">Amniculicola lignicola CBS 123094</name>
    <dbReference type="NCBI Taxonomy" id="1392246"/>
    <lineage>
        <taxon>Eukaryota</taxon>
        <taxon>Fungi</taxon>
        <taxon>Dikarya</taxon>
        <taxon>Ascomycota</taxon>
        <taxon>Pezizomycotina</taxon>
        <taxon>Dothideomycetes</taxon>
        <taxon>Pleosporomycetidae</taxon>
        <taxon>Pleosporales</taxon>
        <taxon>Amniculicolaceae</taxon>
        <taxon>Amniculicola</taxon>
    </lineage>
</organism>
<dbReference type="PROSITE" id="PS00463">
    <property type="entry name" value="ZN2_CY6_FUNGAL_1"/>
    <property type="match status" value="1"/>
</dbReference>
<feature type="region of interest" description="Disordered" evidence="3">
    <location>
        <begin position="174"/>
        <end position="197"/>
    </location>
</feature>
<feature type="domain" description="C2H2-type" evidence="5">
    <location>
        <begin position="921"/>
        <end position="948"/>
    </location>
</feature>
<feature type="region of interest" description="Disordered" evidence="3">
    <location>
        <begin position="1"/>
        <end position="27"/>
    </location>
</feature>
<evidence type="ECO:0000259" key="4">
    <source>
        <dbReference type="PROSITE" id="PS50048"/>
    </source>
</evidence>
<dbReference type="InterPro" id="IPR058925">
    <property type="entry name" value="zf-C2H2_AcuF"/>
</dbReference>
<evidence type="ECO:0000256" key="3">
    <source>
        <dbReference type="SAM" id="MobiDB-lite"/>
    </source>
</evidence>
<dbReference type="CDD" id="cd00067">
    <property type="entry name" value="GAL4"/>
    <property type="match status" value="1"/>
</dbReference>
<dbReference type="Gene3D" id="3.30.160.60">
    <property type="entry name" value="Classic Zinc Finger"/>
    <property type="match status" value="1"/>
</dbReference>
<feature type="region of interest" description="Disordered" evidence="3">
    <location>
        <begin position="706"/>
        <end position="792"/>
    </location>
</feature>
<evidence type="ECO:0000313" key="7">
    <source>
        <dbReference type="Proteomes" id="UP000799779"/>
    </source>
</evidence>
<dbReference type="SMART" id="SM00355">
    <property type="entry name" value="ZnF_C2H2"/>
    <property type="match status" value="6"/>
</dbReference>
<evidence type="ECO:0008006" key="8">
    <source>
        <dbReference type="Google" id="ProtNLM"/>
    </source>
</evidence>
<dbReference type="GO" id="GO:0000981">
    <property type="term" value="F:DNA-binding transcription factor activity, RNA polymerase II-specific"/>
    <property type="evidence" value="ECO:0007669"/>
    <property type="project" value="InterPro"/>
</dbReference>
<feature type="region of interest" description="Disordered" evidence="3">
    <location>
        <begin position="462"/>
        <end position="519"/>
    </location>
</feature>
<dbReference type="InterPro" id="IPR036864">
    <property type="entry name" value="Zn2-C6_fun-type_DNA-bd_sf"/>
</dbReference>
<dbReference type="PANTHER" id="PTHR35391:SF7">
    <property type="entry name" value="C2H2-TYPE DOMAIN-CONTAINING PROTEIN"/>
    <property type="match status" value="1"/>
</dbReference>
<keyword evidence="2" id="KW-0863">Zinc-finger</keyword>
<keyword evidence="7" id="KW-1185">Reference proteome</keyword>
<feature type="compositionally biased region" description="Acidic residues" evidence="3">
    <location>
        <begin position="176"/>
        <end position="192"/>
    </location>
</feature>
<dbReference type="AlphaFoldDB" id="A0A6A5X141"/>
<feature type="domain" description="C2H2-type" evidence="5">
    <location>
        <begin position="650"/>
        <end position="675"/>
    </location>
</feature>
<evidence type="ECO:0000313" key="6">
    <source>
        <dbReference type="EMBL" id="KAF2005195.1"/>
    </source>
</evidence>
<dbReference type="Proteomes" id="UP000799779">
    <property type="component" value="Unassembled WGS sequence"/>
</dbReference>
<proteinExistence type="predicted"/>
<protein>
    <recommendedName>
        <fullName evidence="8">C2H2-type domain-containing protein</fullName>
    </recommendedName>
</protein>
<dbReference type="PROSITE" id="PS00028">
    <property type="entry name" value="ZINC_FINGER_C2H2_1"/>
    <property type="match status" value="1"/>
</dbReference>
<dbReference type="InterPro" id="IPR001138">
    <property type="entry name" value="Zn2Cys6_DnaBD"/>
</dbReference>
<dbReference type="InterPro" id="IPR013087">
    <property type="entry name" value="Znf_C2H2_type"/>
</dbReference>
<accession>A0A6A5X141</accession>
<evidence type="ECO:0000256" key="2">
    <source>
        <dbReference type="PROSITE-ProRule" id="PRU00042"/>
    </source>
</evidence>
<feature type="compositionally biased region" description="Basic and acidic residues" evidence="3">
    <location>
        <begin position="472"/>
        <end position="489"/>
    </location>
</feature>
<dbReference type="GO" id="GO:0008270">
    <property type="term" value="F:zinc ion binding"/>
    <property type="evidence" value="ECO:0007669"/>
    <property type="project" value="UniProtKB-KW"/>
</dbReference>
<dbReference type="PROSITE" id="PS50157">
    <property type="entry name" value="ZINC_FINGER_C2H2_2"/>
    <property type="match status" value="2"/>
</dbReference>
<feature type="compositionally biased region" description="Polar residues" evidence="3">
    <location>
        <begin position="706"/>
        <end position="730"/>
    </location>
</feature>
<dbReference type="SUPFAM" id="SSF57701">
    <property type="entry name" value="Zn2/Cys6 DNA-binding domain"/>
    <property type="match status" value="2"/>
</dbReference>
<keyword evidence="1" id="KW-0539">Nucleus</keyword>
<evidence type="ECO:0000259" key="5">
    <source>
        <dbReference type="PROSITE" id="PS50157"/>
    </source>
</evidence>
<feature type="domain" description="Zn(2)-C6 fungal-type" evidence="4">
    <location>
        <begin position="549"/>
        <end position="579"/>
    </location>
</feature>
<feature type="compositionally biased region" description="Low complexity" evidence="3">
    <location>
        <begin position="1"/>
        <end position="11"/>
    </location>
</feature>
<dbReference type="Pfam" id="PF00172">
    <property type="entry name" value="Zn_clus"/>
    <property type="match status" value="1"/>
</dbReference>
<keyword evidence="2" id="KW-0479">Metal-binding</keyword>
<reference evidence="6" key="1">
    <citation type="journal article" date="2020" name="Stud. Mycol.">
        <title>101 Dothideomycetes genomes: a test case for predicting lifestyles and emergence of pathogens.</title>
        <authorList>
            <person name="Haridas S."/>
            <person name="Albert R."/>
            <person name="Binder M."/>
            <person name="Bloem J."/>
            <person name="Labutti K."/>
            <person name="Salamov A."/>
            <person name="Andreopoulos B."/>
            <person name="Baker S."/>
            <person name="Barry K."/>
            <person name="Bills G."/>
            <person name="Bluhm B."/>
            <person name="Cannon C."/>
            <person name="Castanera R."/>
            <person name="Culley D."/>
            <person name="Daum C."/>
            <person name="Ezra D."/>
            <person name="Gonzalez J."/>
            <person name="Henrissat B."/>
            <person name="Kuo A."/>
            <person name="Liang C."/>
            <person name="Lipzen A."/>
            <person name="Lutzoni F."/>
            <person name="Magnuson J."/>
            <person name="Mondo S."/>
            <person name="Nolan M."/>
            <person name="Ohm R."/>
            <person name="Pangilinan J."/>
            <person name="Park H.-J."/>
            <person name="Ramirez L."/>
            <person name="Alfaro M."/>
            <person name="Sun H."/>
            <person name="Tritt A."/>
            <person name="Yoshinaga Y."/>
            <person name="Zwiers L.-H."/>
            <person name="Turgeon B."/>
            <person name="Goodwin S."/>
            <person name="Spatafora J."/>
            <person name="Crous P."/>
            <person name="Grigoriev I."/>
        </authorList>
    </citation>
    <scope>NUCLEOTIDE SEQUENCE</scope>
    <source>
        <strain evidence="6">CBS 123094</strain>
    </source>
</reference>
<name>A0A6A5X141_9PLEO</name>
<keyword evidence="2" id="KW-0862">Zinc</keyword>
<feature type="domain" description="Zn(2)-C6 fungal-type" evidence="4">
    <location>
        <begin position="605"/>
        <end position="635"/>
    </location>
</feature>
<dbReference type="EMBL" id="ML977564">
    <property type="protein sequence ID" value="KAF2005195.1"/>
    <property type="molecule type" value="Genomic_DNA"/>
</dbReference>
<gene>
    <name evidence="6" type="ORF">P154DRAFT_560119</name>
</gene>